<proteinExistence type="inferred from homology"/>
<dbReference type="CDD" id="cd00805">
    <property type="entry name" value="TyrRS_core"/>
    <property type="match status" value="1"/>
</dbReference>
<feature type="binding site" evidence="8">
    <location>
        <position position="34"/>
    </location>
    <ligand>
        <name>L-tyrosine</name>
        <dbReference type="ChEBI" id="CHEBI:58315"/>
    </ligand>
</feature>
<feature type="domain" description="Tyrosine--tRNA ligase SYY-like C-terminal" evidence="9">
    <location>
        <begin position="328"/>
        <end position="406"/>
    </location>
</feature>
<evidence type="ECO:0000259" key="9">
    <source>
        <dbReference type="Pfam" id="PF22421"/>
    </source>
</evidence>
<dbReference type="PANTHER" id="PTHR11766:SF0">
    <property type="entry name" value="TYROSINE--TRNA LIGASE, MITOCHONDRIAL"/>
    <property type="match status" value="1"/>
</dbReference>
<dbReference type="EMBL" id="CP030140">
    <property type="protein sequence ID" value="AWX69723.1"/>
    <property type="molecule type" value="Genomic_DNA"/>
</dbReference>
<name>A0A2Z4NDQ4_9BACT</name>
<dbReference type="Pfam" id="PF22421">
    <property type="entry name" value="SYY_C-terminal"/>
    <property type="match status" value="1"/>
</dbReference>
<dbReference type="Gene3D" id="3.40.50.620">
    <property type="entry name" value="HUPs"/>
    <property type="match status" value="1"/>
</dbReference>
<feature type="binding site" evidence="8">
    <location>
        <position position="165"/>
    </location>
    <ligand>
        <name>L-tyrosine</name>
        <dbReference type="ChEBI" id="CHEBI:58315"/>
    </ligand>
</feature>
<dbReference type="GO" id="GO:0003723">
    <property type="term" value="F:RNA binding"/>
    <property type="evidence" value="ECO:0007669"/>
    <property type="project" value="UniProtKB-KW"/>
</dbReference>
<evidence type="ECO:0000313" key="11">
    <source>
        <dbReference type="Proteomes" id="UP000250218"/>
    </source>
</evidence>
<keyword evidence="1 8" id="KW-0436">Ligase</keyword>
<dbReference type="InterPro" id="IPR024107">
    <property type="entry name" value="Tyr-tRNA-ligase_bac_1"/>
</dbReference>
<evidence type="ECO:0000256" key="3">
    <source>
        <dbReference type="ARBA" id="ARBA00022840"/>
    </source>
</evidence>
<dbReference type="AlphaFoldDB" id="A0A2Z4NDQ4"/>
<dbReference type="GO" id="GO:0004831">
    <property type="term" value="F:tyrosine-tRNA ligase activity"/>
    <property type="evidence" value="ECO:0007669"/>
    <property type="project" value="UniProtKB-UniRule"/>
</dbReference>
<keyword evidence="11" id="KW-1185">Reference proteome</keyword>
<dbReference type="SUPFAM" id="SSF52374">
    <property type="entry name" value="Nucleotidylyl transferase"/>
    <property type="match status" value="1"/>
</dbReference>
<dbReference type="NCBIfam" id="TIGR00234">
    <property type="entry name" value="tyrS"/>
    <property type="match status" value="1"/>
</dbReference>
<dbReference type="FunFam" id="1.10.240.10:FF:000001">
    <property type="entry name" value="Tyrosine--tRNA ligase"/>
    <property type="match status" value="1"/>
</dbReference>
<evidence type="ECO:0000256" key="5">
    <source>
        <dbReference type="ARBA" id="ARBA00022917"/>
    </source>
</evidence>
<feature type="binding site" evidence="8">
    <location>
        <position position="225"/>
    </location>
    <ligand>
        <name>ATP</name>
        <dbReference type="ChEBI" id="CHEBI:30616"/>
    </ligand>
</feature>
<evidence type="ECO:0000256" key="7">
    <source>
        <dbReference type="ARBA" id="ARBA00048248"/>
    </source>
</evidence>
<dbReference type="GO" id="GO:0006437">
    <property type="term" value="P:tyrosyl-tRNA aminoacylation"/>
    <property type="evidence" value="ECO:0007669"/>
    <property type="project" value="UniProtKB-UniRule"/>
</dbReference>
<dbReference type="PANTHER" id="PTHR11766">
    <property type="entry name" value="TYROSYL-TRNA SYNTHETASE"/>
    <property type="match status" value="1"/>
</dbReference>
<evidence type="ECO:0000256" key="6">
    <source>
        <dbReference type="ARBA" id="ARBA00023146"/>
    </source>
</evidence>
<keyword evidence="6 8" id="KW-0030">Aminoacyl-tRNA synthetase</keyword>
<dbReference type="RefSeq" id="WP_033178703.1">
    <property type="nucleotide sequence ID" value="NZ_CP030140.1"/>
</dbReference>
<dbReference type="PROSITE" id="PS00178">
    <property type="entry name" value="AA_TRNA_LIGASE_I"/>
    <property type="match status" value="1"/>
</dbReference>
<dbReference type="Gene3D" id="1.10.240.10">
    <property type="entry name" value="Tyrosyl-Transfer RNA Synthetase"/>
    <property type="match status" value="1"/>
</dbReference>
<keyword evidence="3 8" id="KW-0067">ATP-binding</keyword>
<dbReference type="Gene3D" id="3.10.290.10">
    <property type="entry name" value="RNA-binding S4 domain"/>
    <property type="match status" value="1"/>
</dbReference>
<comment type="subcellular location">
    <subcellularLocation>
        <location evidence="8">Cytoplasm</location>
    </subcellularLocation>
</comment>
<dbReference type="EC" id="6.1.1.1" evidence="8"/>
<dbReference type="InterPro" id="IPR036986">
    <property type="entry name" value="S4_RNA-bd_sf"/>
</dbReference>
<evidence type="ECO:0000256" key="1">
    <source>
        <dbReference type="ARBA" id="ARBA00022598"/>
    </source>
</evidence>
<dbReference type="InterPro" id="IPR054608">
    <property type="entry name" value="SYY-like_C"/>
</dbReference>
<evidence type="ECO:0000313" key="10">
    <source>
        <dbReference type="EMBL" id="AWX69723.1"/>
    </source>
</evidence>
<comment type="catalytic activity">
    <reaction evidence="7 8">
        <text>tRNA(Tyr) + L-tyrosine + ATP = L-tyrosyl-tRNA(Tyr) + AMP + diphosphate + H(+)</text>
        <dbReference type="Rhea" id="RHEA:10220"/>
        <dbReference type="Rhea" id="RHEA-COMP:9706"/>
        <dbReference type="Rhea" id="RHEA-COMP:9707"/>
        <dbReference type="ChEBI" id="CHEBI:15378"/>
        <dbReference type="ChEBI" id="CHEBI:30616"/>
        <dbReference type="ChEBI" id="CHEBI:33019"/>
        <dbReference type="ChEBI" id="CHEBI:58315"/>
        <dbReference type="ChEBI" id="CHEBI:78442"/>
        <dbReference type="ChEBI" id="CHEBI:78536"/>
        <dbReference type="ChEBI" id="CHEBI:456215"/>
        <dbReference type="EC" id="6.1.1.1"/>
    </reaction>
</comment>
<gene>
    <name evidence="8" type="primary">tyrS</name>
    <name evidence="10" type="ORF">DP065_03175</name>
</gene>
<dbReference type="Pfam" id="PF00579">
    <property type="entry name" value="tRNA-synt_1b"/>
    <property type="match status" value="1"/>
</dbReference>
<keyword evidence="8" id="KW-0963">Cytoplasm</keyword>
<feature type="short sequence motif" description="'KMSKS' region" evidence="8">
    <location>
        <begin position="222"/>
        <end position="226"/>
    </location>
</feature>
<dbReference type="InterPro" id="IPR001412">
    <property type="entry name" value="aa-tRNA-synth_I_CS"/>
</dbReference>
<dbReference type="KEGG" id="mane:DP065_03175"/>
<keyword evidence="5 8" id="KW-0648">Protein biosynthesis</keyword>
<evidence type="ECO:0000256" key="4">
    <source>
        <dbReference type="ARBA" id="ARBA00022884"/>
    </source>
</evidence>
<dbReference type="GO" id="GO:0005524">
    <property type="term" value="F:ATP binding"/>
    <property type="evidence" value="ECO:0007669"/>
    <property type="project" value="UniProtKB-UniRule"/>
</dbReference>
<feature type="short sequence motif" description="'HIGH' region" evidence="8">
    <location>
        <begin position="39"/>
        <end position="48"/>
    </location>
</feature>
<comment type="function">
    <text evidence="8">Catalyzes the attachment of tyrosine to tRNA(Tyr) in a two-step reaction: tyrosine is first activated by ATP to form Tyr-AMP and then transferred to the acceptor end of tRNA(Tyr).</text>
</comment>
<dbReference type="PRINTS" id="PR01040">
    <property type="entry name" value="TRNASYNTHTYR"/>
</dbReference>
<dbReference type="InterPro" id="IPR024088">
    <property type="entry name" value="Tyr-tRNA-ligase_bac-type"/>
</dbReference>
<dbReference type="SUPFAM" id="SSF55174">
    <property type="entry name" value="Alpha-L RNA-binding motif"/>
    <property type="match status" value="1"/>
</dbReference>
<dbReference type="InterPro" id="IPR002305">
    <property type="entry name" value="aa-tRNA-synth_Ic"/>
</dbReference>
<dbReference type="InterPro" id="IPR014729">
    <property type="entry name" value="Rossmann-like_a/b/a_fold"/>
</dbReference>
<sequence length="410" mass="47251">MSKNILEELKTRGILNNISNEEKFSSLASGVGVYTGFDPTAKSLHLGNYVQIANLLRFKQFGYHPIAILGGITGMIGDPSFRNSERNFLDEQTLLENKNSIQKQLEFFGLEVIDNFTFYKNWTMVDFLRKIGKHINVNYLLEKDSIATRLTQGLSFTEFSYQLIQGWDFKTLYEQNNVKIQLGGSDQWGNMTTGLELIRKTHGENDALVITANLLVDENGKKFGKSTGGGALWLDKEMTSPFAIYQFLLNQADSKIEEYLLWLTFLDTKEIQAIMKQHNEKKYLRIAQKTLAYEIVKNIHSEVIANQCVKISSILFSKDQSKLEIQDIEMLLGFLPVIEIEENDVFIETIKKNGILNSNREVREFISKKSFSIDDKIIENENHLIQFLKYEHKFALLKKGKKEFIILRRK</sequence>
<feature type="binding site" evidence="8">
    <location>
        <position position="161"/>
    </location>
    <ligand>
        <name>L-tyrosine</name>
        <dbReference type="ChEBI" id="CHEBI:58315"/>
    </ligand>
</feature>
<protein>
    <recommendedName>
        <fullName evidence="8">Tyrosine--tRNA ligase</fullName>
        <ecNumber evidence="8">6.1.1.1</ecNumber>
    </recommendedName>
    <alternativeName>
        <fullName evidence="8">Tyrosyl-tRNA synthetase</fullName>
        <shortName evidence="8">TyrRS</shortName>
    </alternativeName>
</protein>
<keyword evidence="2 8" id="KW-0547">Nucleotide-binding</keyword>
<evidence type="ECO:0000256" key="8">
    <source>
        <dbReference type="HAMAP-Rule" id="MF_02006"/>
    </source>
</evidence>
<dbReference type="GO" id="GO:0005829">
    <property type="term" value="C:cytosol"/>
    <property type="evidence" value="ECO:0007669"/>
    <property type="project" value="TreeGrafter"/>
</dbReference>
<dbReference type="InterPro" id="IPR002307">
    <property type="entry name" value="Tyr-tRNA-ligase"/>
</dbReference>
<dbReference type="Proteomes" id="UP000250218">
    <property type="component" value="Chromosome"/>
</dbReference>
<keyword evidence="4" id="KW-0694">RNA-binding</keyword>
<reference evidence="11" key="1">
    <citation type="submission" date="2018-06" db="EMBL/GenBank/DDBJ databases">
        <title>Complete genome sequences of Mycoplasma anatis, M. anseris and M. cloacale type strains.</title>
        <authorList>
            <person name="Grozner D."/>
            <person name="Forro B."/>
            <person name="Sulyok K.M."/>
            <person name="Marton S."/>
            <person name="Kreizinger Z."/>
            <person name="Banyai K."/>
            <person name="Gyuranecz M."/>
        </authorList>
    </citation>
    <scope>NUCLEOTIDE SEQUENCE [LARGE SCALE GENOMIC DNA]</scope>
    <source>
        <strain evidence="11">ATCC 49234</strain>
    </source>
</reference>
<dbReference type="HAMAP" id="MF_02006">
    <property type="entry name" value="Tyr_tRNA_synth_type1"/>
    <property type="match status" value="1"/>
</dbReference>
<accession>A0A2Z4NDQ4</accession>
<comment type="similarity">
    <text evidence="8">Belongs to the class-I aminoacyl-tRNA synthetase family. TyrS type 1 subfamily.</text>
</comment>
<organism evidence="10 11">
    <name type="scientific">[Mycoplasma] anseris</name>
    <dbReference type="NCBI Taxonomy" id="92400"/>
    <lineage>
        <taxon>Bacteria</taxon>
        <taxon>Bacillati</taxon>
        <taxon>Mycoplasmatota</taxon>
        <taxon>Mycoplasmoidales</taxon>
        <taxon>Metamycoplasmataceae</taxon>
        <taxon>Metamycoplasma</taxon>
    </lineage>
</organism>
<evidence type="ECO:0000256" key="2">
    <source>
        <dbReference type="ARBA" id="ARBA00022741"/>
    </source>
</evidence>
<comment type="subunit">
    <text evidence="8">Homodimer.</text>
</comment>